<feature type="domain" description="Carboxymuconolactone decarboxylase-like" evidence="1">
    <location>
        <begin position="40"/>
        <end position="105"/>
    </location>
</feature>
<dbReference type="SUPFAM" id="SSF69118">
    <property type="entry name" value="AhpD-like"/>
    <property type="match status" value="1"/>
</dbReference>
<dbReference type="Gene3D" id="1.20.1290.10">
    <property type="entry name" value="AhpD-like"/>
    <property type="match status" value="1"/>
</dbReference>
<organism evidence="2 3">
    <name type="scientific">Qipengyuania pelagi</name>
    <dbReference type="NCBI Taxonomy" id="994320"/>
    <lineage>
        <taxon>Bacteria</taxon>
        <taxon>Pseudomonadati</taxon>
        <taxon>Pseudomonadota</taxon>
        <taxon>Alphaproteobacteria</taxon>
        <taxon>Sphingomonadales</taxon>
        <taxon>Erythrobacteraceae</taxon>
        <taxon>Qipengyuania</taxon>
    </lineage>
</organism>
<dbReference type="InterPro" id="IPR003779">
    <property type="entry name" value="CMD-like"/>
</dbReference>
<dbReference type="GO" id="GO:0051920">
    <property type="term" value="F:peroxiredoxin activity"/>
    <property type="evidence" value="ECO:0007669"/>
    <property type="project" value="InterPro"/>
</dbReference>
<dbReference type="PANTHER" id="PTHR34846">
    <property type="entry name" value="4-CARBOXYMUCONOLACTONE DECARBOXYLASE FAMILY PROTEIN (AFU_ORTHOLOGUE AFUA_6G11590)"/>
    <property type="match status" value="1"/>
</dbReference>
<keyword evidence="3" id="KW-1185">Reference proteome</keyword>
<evidence type="ECO:0000313" key="3">
    <source>
        <dbReference type="Proteomes" id="UP000430272"/>
    </source>
</evidence>
<dbReference type="AlphaFoldDB" id="A0A844Y7D6"/>
<dbReference type="OrthoDB" id="4704294at2"/>
<protein>
    <recommendedName>
        <fullName evidence="1">Carboxymuconolactone decarboxylase-like domain-containing protein</fullName>
    </recommendedName>
</protein>
<gene>
    <name evidence="2" type="ORF">GRI47_09020</name>
</gene>
<comment type="caution">
    <text evidence="2">The sequence shown here is derived from an EMBL/GenBank/DDBJ whole genome shotgun (WGS) entry which is preliminary data.</text>
</comment>
<sequence length="185" mass="20771">MTVLKPLDDAEMDERQRRLMDAMLAHGRDYAVFRTMLHHPAAMEAFLGWGSYILSDQNTLSVALRELAILRTGALRRCEYEFLRHAVIARKHGFTDQMLRAIALGDSTPLDDAMGLVMQAVDELIEGGRIAPDTFERVRSAFGDRTAIDLVWTVGQYSQVCMFLLTAGVEPDPDIADDPLRELFA</sequence>
<dbReference type="RefSeq" id="WP_160660920.1">
    <property type="nucleotide sequence ID" value="NZ_BAABDV010000001.1"/>
</dbReference>
<evidence type="ECO:0000313" key="2">
    <source>
        <dbReference type="EMBL" id="MXO54144.1"/>
    </source>
</evidence>
<proteinExistence type="predicted"/>
<dbReference type="EMBL" id="WTYD01000001">
    <property type="protein sequence ID" value="MXO54144.1"/>
    <property type="molecule type" value="Genomic_DNA"/>
</dbReference>
<name>A0A844Y7D6_9SPHN</name>
<accession>A0A844Y7D6</accession>
<reference evidence="2 3" key="1">
    <citation type="submission" date="2019-12" db="EMBL/GenBank/DDBJ databases">
        <title>Genomic-based taxomic classification of the family Erythrobacteraceae.</title>
        <authorList>
            <person name="Xu L."/>
        </authorList>
    </citation>
    <scope>NUCLEOTIDE SEQUENCE [LARGE SCALE GENOMIC DNA]</scope>
    <source>
        <strain evidence="2 3">JCM 17468</strain>
    </source>
</reference>
<dbReference type="PANTHER" id="PTHR34846:SF11">
    <property type="entry name" value="4-CARBOXYMUCONOLACTONE DECARBOXYLASE FAMILY PROTEIN (AFU_ORTHOLOGUE AFUA_6G11590)"/>
    <property type="match status" value="1"/>
</dbReference>
<dbReference type="Pfam" id="PF02627">
    <property type="entry name" value="CMD"/>
    <property type="match status" value="1"/>
</dbReference>
<dbReference type="InterPro" id="IPR029032">
    <property type="entry name" value="AhpD-like"/>
</dbReference>
<evidence type="ECO:0000259" key="1">
    <source>
        <dbReference type="Pfam" id="PF02627"/>
    </source>
</evidence>
<dbReference type="Proteomes" id="UP000430272">
    <property type="component" value="Unassembled WGS sequence"/>
</dbReference>